<sequence>MSRFLIPDPGTCPDERSDIGIQAPSLAISHNRYAYCMNNPFMFTDPSGEFWQILAAAAGWWLLNTTATAVNNDMNWFEAAKQTPVVFSSNVSLPQKSNKNINIDNYKPIAMPNFEKFDYELYPYDIDFRLPPGGGGGGYGGVGAGGLTGMSGSGMSGSGMNSNVNLSPSRLSYMNELGGQSLSPMNSSSYIGRINDMVGGAAAGITRYKGSFRLSKGGKFSFHYYKSNWTGGSRARIVTRNAMRVGKTIGKYSGLATGVIGFIDVRNGYIKDNNRMGYNAYRAMTTSISGAAFAYAGGELGAAAGFYLGVYGAIPGGVIGAAGGGWLGSRVGGWIFDNGYDLLDEEYNIGWK</sequence>
<reference evidence="1 2" key="1">
    <citation type="submission" date="2017-05" db="EMBL/GenBank/DDBJ databases">
        <authorList>
            <person name="Varghese N."/>
            <person name="Submissions S."/>
        </authorList>
    </citation>
    <scope>NUCLEOTIDE SEQUENCE [LARGE SCALE GENOMIC DNA]</scope>
    <source>
        <strain evidence="1 2">DSM 27040</strain>
    </source>
</reference>
<proteinExistence type="predicted"/>
<accession>A0A521BIR1</accession>
<dbReference type="Proteomes" id="UP000319040">
    <property type="component" value="Unassembled WGS sequence"/>
</dbReference>
<keyword evidence="2" id="KW-1185">Reference proteome</keyword>
<name>A0A521BIR1_SACCC</name>
<organism evidence="1 2">
    <name type="scientific">Saccharicrinis carchari</name>
    <dbReference type="NCBI Taxonomy" id="1168039"/>
    <lineage>
        <taxon>Bacteria</taxon>
        <taxon>Pseudomonadati</taxon>
        <taxon>Bacteroidota</taxon>
        <taxon>Bacteroidia</taxon>
        <taxon>Marinilabiliales</taxon>
        <taxon>Marinilabiliaceae</taxon>
        <taxon>Saccharicrinis</taxon>
    </lineage>
</organism>
<dbReference type="EMBL" id="FXTB01000001">
    <property type="protein sequence ID" value="SMO46781.1"/>
    <property type="molecule type" value="Genomic_DNA"/>
</dbReference>
<dbReference type="Gene3D" id="2.180.10.10">
    <property type="entry name" value="RHS repeat-associated core"/>
    <property type="match status" value="1"/>
</dbReference>
<gene>
    <name evidence="1" type="ORF">SAMN06265379_101955</name>
</gene>
<evidence type="ECO:0000313" key="2">
    <source>
        <dbReference type="Proteomes" id="UP000319040"/>
    </source>
</evidence>
<evidence type="ECO:0000313" key="1">
    <source>
        <dbReference type="EMBL" id="SMO46781.1"/>
    </source>
</evidence>
<protein>
    <recommendedName>
        <fullName evidence="3">RHS repeat-associated core domain-containing protein</fullName>
    </recommendedName>
</protein>
<evidence type="ECO:0008006" key="3">
    <source>
        <dbReference type="Google" id="ProtNLM"/>
    </source>
</evidence>
<dbReference type="AlphaFoldDB" id="A0A521BIR1"/>